<dbReference type="EMBL" id="NWSH01001076">
    <property type="protein sequence ID" value="PCG72731.1"/>
    <property type="molecule type" value="Genomic_DNA"/>
</dbReference>
<dbReference type="AlphaFoldDB" id="A0A2A4JL84"/>
<keyword evidence="1" id="KW-0732">Signal</keyword>
<feature type="signal peptide" evidence="1">
    <location>
        <begin position="1"/>
        <end position="20"/>
    </location>
</feature>
<comment type="caution">
    <text evidence="2">The sequence shown here is derived from an EMBL/GenBank/DDBJ whole genome shotgun (WGS) entry which is preliminary data.</text>
</comment>
<feature type="chain" id="PRO_5013354249" evidence="1">
    <location>
        <begin position="21"/>
        <end position="143"/>
    </location>
</feature>
<sequence>MAVKFLALFVIAAAVTGGQALTQITLPDEHHTFLTNPLIGKTLSIPKSFLDTLVSCNVVYPNGVTYEAYPNNRLPAGPISFLAAVQPFTSCGIGFLGADVSYSGTYELMSLVLHSADNSQSLTRQRFHLTLLEIDPWKAEVKA</sequence>
<gene>
    <name evidence="2" type="ORF">B5V51_519</name>
</gene>
<evidence type="ECO:0000313" key="2">
    <source>
        <dbReference type="EMBL" id="PCG72731.1"/>
    </source>
</evidence>
<proteinExistence type="predicted"/>
<reference evidence="2" key="1">
    <citation type="submission" date="2017-09" db="EMBL/GenBank/DDBJ databases">
        <title>Contemporary evolution of a Lepidopteran species, Heliothis virescens, in response to modern agricultural practices.</title>
        <authorList>
            <person name="Fritz M.L."/>
            <person name="Deyonke A.M."/>
            <person name="Papanicolaou A."/>
            <person name="Micinski S."/>
            <person name="Westbrook J."/>
            <person name="Gould F."/>
        </authorList>
    </citation>
    <scope>NUCLEOTIDE SEQUENCE [LARGE SCALE GENOMIC DNA]</scope>
    <source>
        <strain evidence="2">HvINT-</strain>
        <tissue evidence="2">Whole body</tissue>
    </source>
</reference>
<accession>A0A2A4JL84</accession>
<organism evidence="2">
    <name type="scientific">Heliothis virescens</name>
    <name type="common">Tobacco budworm moth</name>
    <dbReference type="NCBI Taxonomy" id="7102"/>
    <lineage>
        <taxon>Eukaryota</taxon>
        <taxon>Metazoa</taxon>
        <taxon>Ecdysozoa</taxon>
        <taxon>Arthropoda</taxon>
        <taxon>Hexapoda</taxon>
        <taxon>Insecta</taxon>
        <taxon>Pterygota</taxon>
        <taxon>Neoptera</taxon>
        <taxon>Endopterygota</taxon>
        <taxon>Lepidoptera</taxon>
        <taxon>Glossata</taxon>
        <taxon>Ditrysia</taxon>
        <taxon>Noctuoidea</taxon>
        <taxon>Noctuidae</taxon>
        <taxon>Heliothinae</taxon>
        <taxon>Heliothis</taxon>
    </lineage>
</organism>
<name>A0A2A4JL84_HELVI</name>
<evidence type="ECO:0000256" key="1">
    <source>
        <dbReference type="SAM" id="SignalP"/>
    </source>
</evidence>
<protein>
    <submittedName>
        <fullName evidence="2">Uncharacterized protein</fullName>
    </submittedName>
</protein>